<keyword evidence="1" id="KW-0697">Rotamase</keyword>
<dbReference type="GO" id="GO:0003755">
    <property type="term" value="F:peptidyl-prolyl cis-trans isomerase activity"/>
    <property type="evidence" value="ECO:0007669"/>
    <property type="project" value="UniProtKB-KW"/>
</dbReference>
<organism evidence="3">
    <name type="scientific">Flexilinea flocculi</name>
    <dbReference type="NCBI Taxonomy" id="1678840"/>
    <lineage>
        <taxon>Bacteria</taxon>
        <taxon>Bacillati</taxon>
        <taxon>Chloroflexota</taxon>
        <taxon>Anaerolineae</taxon>
        <taxon>Anaerolineales</taxon>
        <taxon>Anaerolineaceae</taxon>
        <taxon>Flexilinea</taxon>
    </lineage>
</organism>
<dbReference type="PROSITE" id="PS51257">
    <property type="entry name" value="PROKAR_LIPOPROTEIN"/>
    <property type="match status" value="1"/>
</dbReference>
<keyword evidence="1 3" id="KW-0413">Isomerase</keyword>
<dbReference type="InterPro" id="IPR000297">
    <property type="entry name" value="PPIase_PpiC"/>
</dbReference>
<reference evidence="3" key="1">
    <citation type="journal article" date="2015" name="Genome Announc.">
        <title>Draft Genome Sequence of Anaerolineae Strain TC1, a Novel Isolate from a Methanogenic Wastewater Treatment System.</title>
        <authorList>
            <person name="Matsuura N."/>
            <person name="Tourlousse D.M."/>
            <person name="Sun L."/>
            <person name="Toyonaga M."/>
            <person name="Kuroda K."/>
            <person name="Ohashi A."/>
            <person name="Cruz R."/>
            <person name="Yamaguchi T."/>
            <person name="Sekiguchi Y."/>
        </authorList>
    </citation>
    <scope>NUCLEOTIDE SEQUENCE [LARGE SCALE GENOMIC DNA]</scope>
    <source>
        <strain evidence="3">TC1</strain>
    </source>
</reference>
<dbReference type="PROSITE" id="PS50198">
    <property type="entry name" value="PPIC_PPIASE_2"/>
    <property type="match status" value="1"/>
</dbReference>
<sequence length="303" mass="34677">MKHAFRIFFGLTTLFIFSSCSVVNKIISKPSSTPTATMTPVITDTPQATWTPTPPPSVGIVNQIYIWQEDFDSTFMNLQQAYEEIGLKEKPEEDIKKEAIDQLIDETIFLSAARESGFSISHEEIEQRLQDVIAATGDSNVVKNWQNQYHYSDEGLFRAMEREIASAWMREKIFAENLQNIEQIHTYQILTADIESAQKAKEKLDLGLPFIDLAKQFDPLTGGDMDWIAKGILVYPELEDALFSLQPGTYTDIIETNNGFHILYAAEISSDRKINEQSMQILQHKFLTSWLQEQREKAEIHIF</sequence>
<dbReference type="InterPro" id="IPR027304">
    <property type="entry name" value="Trigger_fact/SurA_dom_sf"/>
</dbReference>
<evidence type="ECO:0000313" key="3">
    <source>
        <dbReference type="EMBL" id="GAP39848.1"/>
    </source>
</evidence>
<evidence type="ECO:0000256" key="1">
    <source>
        <dbReference type="PROSITE-ProRule" id="PRU00278"/>
    </source>
</evidence>
<gene>
    <name evidence="3" type="ORF">ATC1_12385</name>
</gene>
<dbReference type="OrthoDB" id="162483at2"/>
<dbReference type="SUPFAM" id="SSF54534">
    <property type="entry name" value="FKBP-like"/>
    <property type="match status" value="1"/>
</dbReference>
<dbReference type="InterPro" id="IPR046357">
    <property type="entry name" value="PPIase_dom_sf"/>
</dbReference>
<name>A0A0K8PB08_9CHLR</name>
<dbReference type="PANTHER" id="PTHR47245">
    <property type="entry name" value="PEPTIDYLPROLYL ISOMERASE"/>
    <property type="match status" value="1"/>
</dbReference>
<dbReference type="Proteomes" id="UP000053370">
    <property type="component" value="Unassembled WGS sequence"/>
</dbReference>
<dbReference type="SUPFAM" id="SSF109998">
    <property type="entry name" value="Triger factor/SurA peptide-binding domain-like"/>
    <property type="match status" value="1"/>
</dbReference>
<dbReference type="STRING" id="1678840.ATC1_12385"/>
<dbReference type="Pfam" id="PF00639">
    <property type="entry name" value="Rotamase"/>
    <property type="match status" value="1"/>
</dbReference>
<dbReference type="EMBL" id="DF968180">
    <property type="protein sequence ID" value="GAP39848.1"/>
    <property type="molecule type" value="Genomic_DNA"/>
</dbReference>
<proteinExistence type="predicted"/>
<dbReference type="Pfam" id="PF13623">
    <property type="entry name" value="SurA_N_2"/>
    <property type="match status" value="1"/>
</dbReference>
<dbReference type="RefSeq" id="WP_062278624.1">
    <property type="nucleotide sequence ID" value="NZ_DF968180.1"/>
</dbReference>
<accession>A0A0K8PB08</accession>
<protein>
    <submittedName>
        <fullName evidence="3">Parvulin-like peptidyl-prolyl isomerase</fullName>
    </submittedName>
</protein>
<evidence type="ECO:0000259" key="2">
    <source>
        <dbReference type="PROSITE" id="PS50198"/>
    </source>
</evidence>
<dbReference type="PANTHER" id="PTHR47245:SF2">
    <property type="entry name" value="PEPTIDYL-PROLYL CIS-TRANS ISOMERASE HP_0175-RELATED"/>
    <property type="match status" value="1"/>
</dbReference>
<dbReference type="AlphaFoldDB" id="A0A0K8PB08"/>
<feature type="domain" description="PpiC" evidence="2">
    <location>
        <begin position="181"/>
        <end position="267"/>
    </location>
</feature>
<dbReference type="Gene3D" id="1.10.4030.10">
    <property type="entry name" value="Porin chaperone SurA, peptide-binding domain"/>
    <property type="match status" value="1"/>
</dbReference>
<dbReference type="Gene3D" id="3.10.50.40">
    <property type="match status" value="1"/>
</dbReference>
<keyword evidence="4" id="KW-1185">Reference proteome</keyword>
<dbReference type="InterPro" id="IPR050245">
    <property type="entry name" value="PrsA_foldase"/>
</dbReference>
<evidence type="ECO:0000313" key="4">
    <source>
        <dbReference type="Proteomes" id="UP000053370"/>
    </source>
</evidence>